<dbReference type="AlphaFoldDB" id="A0ABD7MQR5"/>
<accession>A0ABD7MQR5</accession>
<evidence type="ECO:0000313" key="2">
    <source>
        <dbReference type="Proteomes" id="UP000248741"/>
    </source>
</evidence>
<evidence type="ECO:0000313" key="1">
    <source>
        <dbReference type="EMBL" id="SQG50071.1"/>
    </source>
</evidence>
<dbReference type="EMBL" id="LS483400">
    <property type="protein sequence ID" value="SQG50071.1"/>
    <property type="molecule type" value="Genomic_DNA"/>
</dbReference>
<organism evidence="1 2">
    <name type="scientific">Corynebacterium ulcerans</name>
    <dbReference type="NCBI Taxonomy" id="65058"/>
    <lineage>
        <taxon>Bacteria</taxon>
        <taxon>Bacillati</taxon>
        <taxon>Actinomycetota</taxon>
        <taxon>Actinomycetes</taxon>
        <taxon>Mycobacteriales</taxon>
        <taxon>Corynebacteriaceae</taxon>
        <taxon>Corynebacterium</taxon>
    </lineage>
</organism>
<reference evidence="1 2" key="1">
    <citation type="submission" date="2018-06" db="EMBL/GenBank/DDBJ databases">
        <authorList>
            <consortium name="Pathogen Informatics"/>
            <person name="Doyle S."/>
        </authorList>
    </citation>
    <scope>NUCLEOTIDE SEQUENCE [LARGE SCALE GENOMIC DNA]</scope>
    <source>
        <strain evidence="1 2">NCTC7908</strain>
    </source>
</reference>
<dbReference type="Proteomes" id="UP000248741">
    <property type="component" value="Chromosome 1"/>
</dbReference>
<name>A0ABD7MQR5_CORUL</name>
<protein>
    <submittedName>
        <fullName evidence="1">Uncharacterized protein</fullName>
    </submittedName>
</protein>
<gene>
    <name evidence="1" type="ORF">NCTC7908_00305</name>
</gene>
<sequence length="314" mass="34930">MSQENFVVAQDVATLMTDAAVKGYTPKDLELICPSFKKLLPYIPQCRTGLRNIAVSAPSVIYKMWLRYSPPTDLAPAENIPQILHNIRNTLAALPCTADLSLLHCASNQLYECPSKEGPIPILFLHTSNSHQQPNQEEVPAIHRIQLSRPQMSNSFTLLQVLTLSYGCCCTLIHPQGIVSVFGTASNIFRTMHAFTTLCDKSRQLLSRFESPTTSQTYARSFHTAFALGIHQRISLPLAFDQLRCRLSIWNWLSHNPACLKALEDFYSLAHPYKPIARDSIGTTDGNSAAKIVCLADALMWCDCLTCTTGLQDM</sequence>
<proteinExistence type="predicted"/>